<dbReference type="EMBL" id="FOEL01000003">
    <property type="protein sequence ID" value="SEP99791.1"/>
    <property type="molecule type" value="Genomic_DNA"/>
</dbReference>
<dbReference type="RefSeq" id="WP_089985455.1">
    <property type="nucleotide sequence ID" value="NZ_FMVP01000003.1"/>
</dbReference>
<dbReference type="SUPFAM" id="SSF49373">
    <property type="entry name" value="Invasin/intimin cell-adhesion fragments"/>
    <property type="match status" value="1"/>
</dbReference>
<evidence type="ECO:0000313" key="1">
    <source>
        <dbReference type="EMBL" id="SEP99791.1"/>
    </source>
</evidence>
<name>A0A1H9CFH8_9BACI</name>
<dbReference type="Gene3D" id="2.60.40.1080">
    <property type="match status" value="2"/>
</dbReference>
<gene>
    <name evidence="1" type="ORF">SAMN02787113_00837</name>
</gene>
<dbReference type="Proteomes" id="UP000199410">
    <property type="component" value="Unassembled WGS sequence"/>
</dbReference>
<protein>
    <recommendedName>
        <fullName evidence="3">BIG2 domain-containing protein</fullName>
    </recommendedName>
</protein>
<organism evidence="1 2">
    <name type="scientific">Lysinibacillus fusiformis</name>
    <dbReference type="NCBI Taxonomy" id="28031"/>
    <lineage>
        <taxon>Bacteria</taxon>
        <taxon>Bacillati</taxon>
        <taxon>Bacillota</taxon>
        <taxon>Bacilli</taxon>
        <taxon>Bacillales</taxon>
        <taxon>Bacillaceae</taxon>
        <taxon>Lysinibacillus</taxon>
    </lineage>
</organism>
<evidence type="ECO:0000313" key="2">
    <source>
        <dbReference type="Proteomes" id="UP000199410"/>
    </source>
</evidence>
<proteinExistence type="predicted"/>
<dbReference type="InterPro" id="IPR008964">
    <property type="entry name" value="Invasin/intimin_cell_adhesion"/>
</dbReference>
<sequence>MGETTELIAATIELGTIIWSSNNPNVVTINSTTGKITAKAPGIATISYASSNGKKNFINLNVHGEAMAKNPTYTQVLQMGEVTTATVGTGLSASATNKSFVSSTTSVATVNATTGQLTAISPGSSVITYVGKDNNGVVVEKGTITVTVYSQAAVGAVPTVSAPFSVIGWGSAATGFTTPVTGQSIIWTANNGTGSAFIHPSTGAIRGVTAGDVTVAYKIVDINTKVVVYKSAPVSISIPDTPRVNISAPYVDEGTIGGTYSSSTNVNLTGVIVGEDNAIVLFSNPRSNDINIATAVIVGPNPSGHVFLNVEKKGVGAVQITFDYTDSNNKTGTMTWTFNFQ</sequence>
<dbReference type="AlphaFoldDB" id="A0A1H9CFH8"/>
<accession>A0A1H9CFH8</accession>
<reference evidence="1 2" key="1">
    <citation type="submission" date="2016-10" db="EMBL/GenBank/DDBJ databases">
        <authorList>
            <person name="Varghese N."/>
            <person name="Submissions S."/>
        </authorList>
    </citation>
    <scope>NUCLEOTIDE SEQUENCE [LARGE SCALE GENOMIC DNA]</scope>
    <source>
        <strain evidence="1 2">TC-13</strain>
    </source>
</reference>
<evidence type="ECO:0008006" key="3">
    <source>
        <dbReference type="Google" id="ProtNLM"/>
    </source>
</evidence>
<comment type="caution">
    <text evidence="1">The sequence shown here is derived from an EMBL/GenBank/DDBJ whole genome shotgun (WGS) entry which is preliminary data.</text>
</comment>